<evidence type="ECO:0000256" key="11">
    <source>
        <dbReference type="PIRSR" id="PIRSR038994-3"/>
    </source>
</evidence>
<name>A7GS79_BACCN</name>
<dbReference type="AlphaFoldDB" id="A7GS79"/>
<comment type="cofactor">
    <cofactor evidence="11">
        <name>a divalent metal cation</name>
        <dbReference type="ChEBI" id="CHEBI:60240"/>
    </cofactor>
    <text evidence="11">Binds 1 divalent metal cation per subunit.</text>
</comment>
<feature type="active site" description="Proton donor/acceptor" evidence="10">
    <location>
        <position position="273"/>
    </location>
</feature>
<evidence type="ECO:0000256" key="3">
    <source>
        <dbReference type="ARBA" id="ARBA00018029"/>
    </source>
</evidence>
<evidence type="ECO:0000256" key="6">
    <source>
        <dbReference type="ARBA" id="ARBA00023277"/>
    </source>
</evidence>
<organism evidence="13 14">
    <name type="scientific">Bacillus cytotoxicus (strain DSM 22905 / CIP 110041 / 391-98 / NVH 391-98)</name>
    <dbReference type="NCBI Taxonomy" id="315749"/>
    <lineage>
        <taxon>Bacteria</taxon>
        <taxon>Bacillati</taxon>
        <taxon>Bacillota</taxon>
        <taxon>Bacilli</taxon>
        <taxon>Bacillales</taxon>
        <taxon>Bacillaceae</taxon>
        <taxon>Bacillus</taxon>
        <taxon>Bacillus cereus group</taxon>
    </lineage>
</organism>
<dbReference type="eggNOG" id="COG1820">
    <property type="taxonomic scope" value="Bacteria"/>
</dbReference>
<feature type="binding site" evidence="11">
    <location>
        <position position="131"/>
    </location>
    <ligand>
        <name>Zn(2+)</name>
        <dbReference type="ChEBI" id="CHEBI:29105"/>
    </ligand>
</feature>
<reference evidence="13 14" key="1">
    <citation type="journal article" date="2008" name="Chem. Biol. Interact.">
        <title>Extending the Bacillus cereus group genomics to putative food-borne pathogens of different toxicity.</title>
        <authorList>
            <person name="Lapidus A."/>
            <person name="Goltsman E."/>
            <person name="Auger S."/>
            <person name="Galleron N."/>
            <person name="Segurens B."/>
            <person name="Dossat C."/>
            <person name="Land M.L."/>
            <person name="Broussolle V."/>
            <person name="Brillard J."/>
            <person name="Guinebretiere M.H."/>
            <person name="Sanchis V."/>
            <person name="Nguen-The C."/>
            <person name="Lereclus D."/>
            <person name="Richardson P."/>
            <person name="Wincker P."/>
            <person name="Weissenbach J."/>
            <person name="Ehrlich S.D."/>
            <person name="Sorokin A."/>
        </authorList>
    </citation>
    <scope>NUCLEOTIDE SEQUENCE [LARGE SCALE GENOMIC DNA]</scope>
    <source>
        <strain evidence="14">DSM 22905 / CIP 110041 / 391-98 / NVH 391-98</strain>
    </source>
</reference>
<dbReference type="GO" id="GO:0046872">
    <property type="term" value="F:metal ion binding"/>
    <property type="evidence" value="ECO:0007669"/>
    <property type="project" value="UniProtKB-KW"/>
</dbReference>
<evidence type="ECO:0000259" key="12">
    <source>
        <dbReference type="Pfam" id="PF01979"/>
    </source>
</evidence>
<dbReference type="InterPro" id="IPR011059">
    <property type="entry name" value="Metal-dep_hydrolase_composite"/>
</dbReference>
<dbReference type="FunFam" id="3.20.20.140:FF:000004">
    <property type="entry name" value="N-acetylglucosamine-6-phosphate deacetylase"/>
    <property type="match status" value="1"/>
</dbReference>
<dbReference type="NCBIfam" id="TIGR00221">
    <property type="entry name" value="nagA"/>
    <property type="match status" value="1"/>
</dbReference>
<evidence type="ECO:0000256" key="9">
    <source>
        <dbReference type="PIRNR" id="PIRNR038994"/>
    </source>
</evidence>
<evidence type="ECO:0000256" key="8">
    <source>
        <dbReference type="ARBA" id="ARBA00060590"/>
    </source>
</evidence>
<dbReference type="GO" id="GO:0006046">
    <property type="term" value="P:N-acetylglucosamine catabolic process"/>
    <property type="evidence" value="ECO:0007669"/>
    <property type="project" value="TreeGrafter"/>
</dbReference>
<evidence type="ECO:0000256" key="2">
    <source>
        <dbReference type="ARBA" id="ARBA00011899"/>
    </source>
</evidence>
<keyword evidence="5 9" id="KW-0378">Hydrolase</keyword>
<dbReference type="EC" id="3.5.1.25" evidence="2"/>
<gene>
    <name evidence="13" type="ordered locus">Bcer98_2754</name>
</gene>
<accession>A7GS79</accession>
<dbReference type="SUPFAM" id="SSF51338">
    <property type="entry name" value="Composite domain of metallo-dependent hydrolases"/>
    <property type="match status" value="1"/>
</dbReference>
<proteinExistence type="inferred from homology"/>
<keyword evidence="4 11" id="KW-0479">Metal-binding</keyword>
<comment type="pathway">
    <text evidence="8">Amino-sugar metabolism; N-acetylneuraminate degradation; D-fructose 6-phosphate from N-acetylneuraminate: step 4/5.</text>
</comment>
<comment type="similarity">
    <text evidence="1 9">Belongs to the metallo-dependent hydrolases superfamily. NagA family.</text>
</comment>
<dbReference type="HOGENOM" id="CLU_032482_2_1_9"/>
<dbReference type="Proteomes" id="UP000002300">
    <property type="component" value="Chromosome"/>
</dbReference>
<evidence type="ECO:0000256" key="7">
    <source>
        <dbReference type="ARBA" id="ARBA00047647"/>
    </source>
</evidence>
<dbReference type="Pfam" id="PF01979">
    <property type="entry name" value="Amidohydro_1"/>
    <property type="match status" value="1"/>
</dbReference>
<dbReference type="CDD" id="cd00854">
    <property type="entry name" value="NagA"/>
    <property type="match status" value="1"/>
</dbReference>
<dbReference type="STRING" id="315749.Bcer98_2754"/>
<evidence type="ECO:0000313" key="13">
    <source>
        <dbReference type="EMBL" id="ABS22987.1"/>
    </source>
</evidence>
<evidence type="ECO:0000256" key="5">
    <source>
        <dbReference type="ARBA" id="ARBA00022801"/>
    </source>
</evidence>
<sequence length="383" mass="42315">MEMKTQVVINAKIYTGQEVIESGFIRYVKTITEIGLMAQYVPQEDEVVFDAEGKIIIPGMIDVHIHGGYDIDAMDANSDGLVTLGQEMLKEGVTTYFPTTMTQAPEAIERALRAAKEAKEKGAHFEYIHLEGPYVSKKRAGAQPLEHIVPANIEQFKKWQEASGNLIKLVTYAPEEEGAIEFEEYLAETGVVGTIGHTDAIDEQLKNRKITHATHLYNQMRGLHHREPGVVGHVLLNPEIMVEIITDGIHIHPDMVKLAYKLKGPKKISVITDAMRAKGLEDGLYELGGQPVHVKDGSARLEDGTLAGSILKMDQAFRNVIQFTGCSIEDAVLMTSVNQAEEFGLINKGALAVGKDADFVVMNEDLHVYDTVRLGIHMKKGKE</sequence>
<dbReference type="InterPro" id="IPR006680">
    <property type="entry name" value="Amidohydro-rel"/>
</dbReference>
<dbReference type="InterPro" id="IPR003764">
    <property type="entry name" value="GlcNAc_6-P_deAcase"/>
</dbReference>
<feature type="domain" description="Amidohydrolase-related" evidence="12">
    <location>
        <begin position="55"/>
        <end position="364"/>
    </location>
</feature>
<comment type="catalytic activity">
    <reaction evidence="7">
        <text>N-acetyl-D-glucosamine 6-phosphate + H2O = D-glucosamine 6-phosphate + acetate</text>
        <dbReference type="Rhea" id="RHEA:22936"/>
        <dbReference type="ChEBI" id="CHEBI:15377"/>
        <dbReference type="ChEBI" id="CHEBI:30089"/>
        <dbReference type="ChEBI" id="CHEBI:57513"/>
        <dbReference type="ChEBI" id="CHEBI:58725"/>
        <dbReference type="EC" id="3.5.1.25"/>
    </reaction>
</comment>
<evidence type="ECO:0000256" key="4">
    <source>
        <dbReference type="ARBA" id="ARBA00022723"/>
    </source>
</evidence>
<protein>
    <recommendedName>
        <fullName evidence="3">N-acetylglucosamine-6-phosphate deacetylase</fullName>
        <ecNumber evidence="2">3.5.1.25</ecNumber>
    </recommendedName>
</protein>
<keyword evidence="6 9" id="KW-0119">Carbohydrate metabolism</keyword>
<dbReference type="PIRSF" id="PIRSF038994">
    <property type="entry name" value="NagA"/>
    <property type="match status" value="1"/>
</dbReference>
<dbReference type="EMBL" id="CP000764">
    <property type="protein sequence ID" value="ABS22987.1"/>
    <property type="molecule type" value="Genomic_DNA"/>
</dbReference>
<dbReference type="PANTHER" id="PTHR11113">
    <property type="entry name" value="N-ACETYLGLUCOSAMINE-6-PHOSPHATE DEACETYLASE"/>
    <property type="match status" value="1"/>
</dbReference>
<dbReference type="Gene3D" id="2.30.40.10">
    <property type="entry name" value="Urease, subunit C, domain 1"/>
    <property type="match status" value="1"/>
</dbReference>
<dbReference type="Gene3D" id="3.20.20.140">
    <property type="entry name" value="Metal-dependent hydrolases"/>
    <property type="match status" value="1"/>
</dbReference>
<feature type="binding site" evidence="11">
    <location>
        <position position="197"/>
    </location>
    <ligand>
        <name>Zn(2+)</name>
        <dbReference type="ChEBI" id="CHEBI:29105"/>
    </ligand>
</feature>
<dbReference type="KEGG" id="bcy:Bcer98_2754"/>
<dbReference type="SUPFAM" id="SSF51556">
    <property type="entry name" value="Metallo-dependent hydrolases"/>
    <property type="match status" value="1"/>
</dbReference>
<dbReference type="PANTHER" id="PTHR11113:SF14">
    <property type="entry name" value="N-ACETYLGLUCOSAMINE-6-PHOSPHATE DEACETYLASE"/>
    <property type="match status" value="1"/>
</dbReference>
<evidence type="ECO:0000256" key="10">
    <source>
        <dbReference type="PIRSR" id="PIRSR038994-1"/>
    </source>
</evidence>
<evidence type="ECO:0000313" key="14">
    <source>
        <dbReference type="Proteomes" id="UP000002300"/>
    </source>
</evidence>
<dbReference type="GO" id="GO:0008448">
    <property type="term" value="F:N-acetylglucosamine-6-phosphate deacetylase activity"/>
    <property type="evidence" value="ECO:0007669"/>
    <property type="project" value="UniProtKB-EC"/>
</dbReference>
<feature type="binding site" evidence="11">
    <location>
        <position position="215"/>
    </location>
    <ligand>
        <name>Zn(2+)</name>
        <dbReference type="ChEBI" id="CHEBI:29105"/>
    </ligand>
</feature>
<evidence type="ECO:0000256" key="1">
    <source>
        <dbReference type="ARBA" id="ARBA00010716"/>
    </source>
</evidence>
<dbReference type="InterPro" id="IPR032466">
    <property type="entry name" value="Metal_Hydrolase"/>
</dbReference>
<keyword evidence="14" id="KW-1185">Reference proteome</keyword>